<evidence type="ECO:0000313" key="9">
    <source>
        <dbReference type="EMBL" id="MBD2867923.1"/>
    </source>
</evidence>
<feature type="domain" description="Cytochrome c" evidence="8">
    <location>
        <begin position="25"/>
        <end position="106"/>
    </location>
</feature>
<dbReference type="Gene3D" id="1.10.760.10">
    <property type="entry name" value="Cytochrome c-like domain"/>
    <property type="match status" value="1"/>
</dbReference>
<dbReference type="GO" id="GO:0020037">
    <property type="term" value="F:heme binding"/>
    <property type="evidence" value="ECO:0007669"/>
    <property type="project" value="InterPro"/>
</dbReference>
<evidence type="ECO:0000256" key="4">
    <source>
        <dbReference type="ARBA" id="ARBA00022982"/>
    </source>
</evidence>
<dbReference type="Pfam" id="PF13442">
    <property type="entry name" value="Cytochrome_CBB3"/>
    <property type="match status" value="1"/>
</dbReference>
<feature type="signal peptide" evidence="7">
    <location>
        <begin position="1"/>
        <end position="27"/>
    </location>
</feature>
<evidence type="ECO:0000256" key="6">
    <source>
        <dbReference type="PROSITE-ProRule" id="PRU00433"/>
    </source>
</evidence>
<reference evidence="9" key="1">
    <citation type="submission" date="2020-09" db="EMBL/GenBank/DDBJ databases">
        <title>A novel bacterium of genus Paenibacillus, isolated from South China Sea.</title>
        <authorList>
            <person name="Huang H."/>
            <person name="Mo K."/>
            <person name="Hu Y."/>
        </authorList>
    </citation>
    <scope>NUCLEOTIDE SEQUENCE</scope>
    <source>
        <strain evidence="9">IB182493</strain>
    </source>
</reference>
<keyword evidence="10" id="KW-1185">Reference proteome</keyword>
<dbReference type="PANTHER" id="PTHR37823:SF4">
    <property type="entry name" value="MENAQUINOL-CYTOCHROME C REDUCTASE CYTOCHROME B_C SUBUNIT"/>
    <property type="match status" value="1"/>
</dbReference>
<dbReference type="GO" id="GO:0009055">
    <property type="term" value="F:electron transfer activity"/>
    <property type="evidence" value="ECO:0007669"/>
    <property type="project" value="InterPro"/>
</dbReference>
<evidence type="ECO:0000313" key="10">
    <source>
        <dbReference type="Proteomes" id="UP000632125"/>
    </source>
</evidence>
<keyword evidence="7" id="KW-0732">Signal</keyword>
<dbReference type="InterPro" id="IPR009056">
    <property type="entry name" value="Cyt_c-like_dom"/>
</dbReference>
<evidence type="ECO:0000256" key="3">
    <source>
        <dbReference type="ARBA" id="ARBA00022723"/>
    </source>
</evidence>
<dbReference type="PANTHER" id="PTHR37823">
    <property type="entry name" value="CYTOCHROME C-553-LIKE"/>
    <property type="match status" value="1"/>
</dbReference>
<keyword evidence="1" id="KW-0813">Transport</keyword>
<evidence type="ECO:0000256" key="5">
    <source>
        <dbReference type="ARBA" id="ARBA00023004"/>
    </source>
</evidence>
<dbReference type="AlphaFoldDB" id="A0A927CJU4"/>
<gene>
    <name evidence="9" type="ORF">IDH41_04975</name>
</gene>
<name>A0A927CJU4_9BACL</name>
<dbReference type="GO" id="GO:0046872">
    <property type="term" value="F:metal ion binding"/>
    <property type="evidence" value="ECO:0007669"/>
    <property type="project" value="UniProtKB-KW"/>
</dbReference>
<keyword evidence="4" id="KW-0249">Electron transport</keyword>
<evidence type="ECO:0000256" key="7">
    <source>
        <dbReference type="SAM" id="SignalP"/>
    </source>
</evidence>
<accession>A0A927CJU4</accession>
<protein>
    <submittedName>
        <fullName evidence="9">Cytochrome c</fullName>
    </submittedName>
</protein>
<dbReference type="InterPro" id="IPR036909">
    <property type="entry name" value="Cyt_c-like_dom_sf"/>
</dbReference>
<dbReference type="InterPro" id="IPR051811">
    <property type="entry name" value="Cytochrome_c550/c551-like"/>
</dbReference>
<dbReference type="PROSITE" id="PS51007">
    <property type="entry name" value="CYTC"/>
    <property type="match status" value="1"/>
</dbReference>
<sequence length="106" mass="11040">MMRAGAKAAAFAALLLALAGCGGGGTALDGPPEVMAVYKANCVNCHGSELQGRIGQITNLQKVGGRMSAEELRAQIEHGGRTMPPFEDKLTEEEIAGLAEWLSAKK</sequence>
<organism evidence="9 10">
    <name type="scientific">Paenibacillus arenilitoris</name>
    <dbReference type="NCBI Taxonomy" id="2772299"/>
    <lineage>
        <taxon>Bacteria</taxon>
        <taxon>Bacillati</taxon>
        <taxon>Bacillota</taxon>
        <taxon>Bacilli</taxon>
        <taxon>Bacillales</taxon>
        <taxon>Paenibacillaceae</taxon>
        <taxon>Paenibacillus</taxon>
    </lineage>
</organism>
<proteinExistence type="predicted"/>
<evidence type="ECO:0000256" key="2">
    <source>
        <dbReference type="ARBA" id="ARBA00022617"/>
    </source>
</evidence>
<dbReference type="EMBL" id="JACXIY010000006">
    <property type="protein sequence ID" value="MBD2867923.1"/>
    <property type="molecule type" value="Genomic_DNA"/>
</dbReference>
<comment type="caution">
    <text evidence="9">The sequence shown here is derived from an EMBL/GenBank/DDBJ whole genome shotgun (WGS) entry which is preliminary data.</text>
</comment>
<dbReference type="PROSITE" id="PS51257">
    <property type="entry name" value="PROKAR_LIPOPROTEIN"/>
    <property type="match status" value="1"/>
</dbReference>
<keyword evidence="3 6" id="KW-0479">Metal-binding</keyword>
<keyword evidence="5 6" id="KW-0408">Iron</keyword>
<dbReference type="Proteomes" id="UP000632125">
    <property type="component" value="Unassembled WGS sequence"/>
</dbReference>
<evidence type="ECO:0000259" key="8">
    <source>
        <dbReference type="PROSITE" id="PS51007"/>
    </source>
</evidence>
<keyword evidence="2 6" id="KW-0349">Heme</keyword>
<evidence type="ECO:0000256" key="1">
    <source>
        <dbReference type="ARBA" id="ARBA00022448"/>
    </source>
</evidence>
<feature type="chain" id="PRO_5036910956" evidence="7">
    <location>
        <begin position="28"/>
        <end position="106"/>
    </location>
</feature>
<dbReference type="SUPFAM" id="SSF46626">
    <property type="entry name" value="Cytochrome c"/>
    <property type="match status" value="1"/>
</dbReference>